<keyword evidence="1" id="KW-0256">Endoplasmic reticulum</keyword>
<comment type="function">
    <text evidence="1">Involved in inositol deacylation of GPI-anchored proteins which plays important roles in the quality control and ER-associated degradation of GPI-anchored proteins.</text>
</comment>
<reference evidence="3" key="1">
    <citation type="submission" date="2020-12" db="EMBL/GenBank/DDBJ databases">
        <title>Metabolic potential, ecology and presence of endohyphal bacteria is reflected in genomic diversity of Mucoromycotina.</title>
        <authorList>
            <person name="Muszewska A."/>
            <person name="Okrasinska A."/>
            <person name="Steczkiewicz K."/>
            <person name="Drgas O."/>
            <person name="Orlowska M."/>
            <person name="Perlinska-Lenart U."/>
            <person name="Aleksandrzak-Piekarczyk T."/>
            <person name="Szatraj K."/>
            <person name="Zielenkiewicz U."/>
            <person name="Pilsyk S."/>
            <person name="Malc E."/>
            <person name="Mieczkowski P."/>
            <person name="Kruszewska J.S."/>
            <person name="Biernat P."/>
            <person name="Pawlowska J."/>
        </authorList>
    </citation>
    <scope>NUCLEOTIDE SEQUENCE</scope>
    <source>
        <strain evidence="3">CBS 226.32</strain>
    </source>
</reference>
<evidence type="ECO:0000313" key="3">
    <source>
        <dbReference type="EMBL" id="KAG2193151.1"/>
    </source>
</evidence>
<dbReference type="Proteomes" id="UP000650833">
    <property type="component" value="Unassembled WGS sequence"/>
</dbReference>
<keyword evidence="1" id="KW-0653">Protein transport</keyword>
<dbReference type="EMBL" id="JAEPRC010000671">
    <property type="protein sequence ID" value="KAG2193151.1"/>
    <property type="molecule type" value="Genomic_DNA"/>
</dbReference>
<dbReference type="GO" id="GO:0015031">
    <property type="term" value="P:protein transport"/>
    <property type="evidence" value="ECO:0007669"/>
    <property type="project" value="UniProtKB-KW"/>
</dbReference>
<comment type="caution">
    <text evidence="3">The sequence shown here is derived from an EMBL/GenBank/DDBJ whole genome shotgun (WGS) entry which is preliminary data.</text>
</comment>
<dbReference type="Gene3D" id="3.40.50.1820">
    <property type="entry name" value="alpha/beta hydrolase"/>
    <property type="match status" value="1"/>
</dbReference>
<evidence type="ECO:0000256" key="1">
    <source>
        <dbReference type="RuleBase" id="RU365011"/>
    </source>
</evidence>
<accession>A0A8H7QIN4</accession>
<dbReference type="GO" id="GO:0005789">
    <property type="term" value="C:endoplasmic reticulum membrane"/>
    <property type="evidence" value="ECO:0007669"/>
    <property type="project" value="UniProtKB-SubCell"/>
</dbReference>
<sequence>MVLLTLSNITQQIRSTIFNKASVSSVITKQKSTRTTTNTDDIDMSQPVVLYPRRIVRDKIVVTMATDIQKTNSTNASTKTKIVPATSGLSMPVTPHYVPPRAPIVLCHGLYGFDKLGPEALPLLQVQYWGGIENELAKLGAKVIVTKVPSTGSIWDRAHTLHSILKSILDGKDVNFIAHSMGGLDCRYLISHIPDRPYKVNSLTTISTPHRGSPVMDWFRDNVGVGMAGALVAAIEKINQQNVPPALLSPELKETLIEKQQKLNNSSLLSSSLSWSLLAEFAKSPKFMKQLIRLVDTEAYANLSTDYCKNYFNPNTPNDPNISYYSYGANASFPAWSLLNMPSKWIKEKEGINDGLVSVESAKWGTYIKTLQADHWDLNGQRLRWKHTRPFIDRSRFDTIDFYMEMATHLYQQGH</sequence>
<keyword evidence="1" id="KW-0813">Transport</keyword>
<comment type="similarity">
    <text evidence="1">Belongs to the GPI inositol-deacylase family.</text>
</comment>
<gene>
    <name evidence="3" type="ORF">INT46_006360</name>
</gene>
<dbReference type="AlphaFoldDB" id="A0A8H7QIN4"/>
<evidence type="ECO:0000313" key="4">
    <source>
        <dbReference type="Proteomes" id="UP000650833"/>
    </source>
</evidence>
<name>A0A8H7QIN4_9FUNG</name>
<keyword evidence="4" id="KW-1185">Reference proteome</keyword>
<keyword evidence="1" id="KW-0472">Membrane</keyword>
<proteinExistence type="inferred from homology"/>
<dbReference type="GO" id="GO:0016788">
    <property type="term" value="F:hydrolase activity, acting on ester bonds"/>
    <property type="evidence" value="ECO:0007669"/>
    <property type="project" value="InterPro"/>
</dbReference>
<dbReference type="PANTHER" id="PTHR11440">
    <property type="entry name" value="LECITHIN-CHOLESTEROL ACYLTRANSFERASE-RELATED"/>
    <property type="match status" value="1"/>
</dbReference>
<dbReference type="EC" id="3.1.-.-" evidence="1"/>
<comment type="subcellular location">
    <subcellularLocation>
        <location evidence="1">Endoplasmic reticulum membrane</location>
    </subcellularLocation>
</comment>
<dbReference type="Pfam" id="PF07819">
    <property type="entry name" value="PGAP1"/>
    <property type="match status" value="1"/>
</dbReference>
<organism evidence="3 4">
    <name type="scientific">Mucor plumbeus</name>
    <dbReference type="NCBI Taxonomy" id="97098"/>
    <lineage>
        <taxon>Eukaryota</taxon>
        <taxon>Fungi</taxon>
        <taxon>Fungi incertae sedis</taxon>
        <taxon>Mucoromycota</taxon>
        <taxon>Mucoromycotina</taxon>
        <taxon>Mucoromycetes</taxon>
        <taxon>Mucorales</taxon>
        <taxon>Mucorineae</taxon>
        <taxon>Mucoraceae</taxon>
        <taxon>Mucor</taxon>
    </lineage>
</organism>
<keyword evidence="1" id="KW-0378">Hydrolase</keyword>
<dbReference type="OrthoDB" id="5592486at2759"/>
<evidence type="ECO:0000259" key="2">
    <source>
        <dbReference type="Pfam" id="PF07819"/>
    </source>
</evidence>
<dbReference type="InterPro" id="IPR029058">
    <property type="entry name" value="AB_hydrolase_fold"/>
</dbReference>
<feature type="domain" description="GPI inositol-deacylase PGAP1-like alpha/beta" evidence="2">
    <location>
        <begin position="171"/>
        <end position="222"/>
    </location>
</feature>
<dbReference type="SUPFAM" id="SSF53474">
    <property type="entry name" value="alpha/beta-Hydrolases"/>
    <property type="match status" value="1"/>
</dbReference>
<protein>
    <recommendedName>
        <fullName evidence="1">GPI inositol-deacylase</fullName>
        <ecNumber evidence="1">3.1.-.-</ecNumber>
    </recommendedName>
</protein>
<dbReference type="InterPro" id="IPR012908">
    <property type="entry name" value="PGAP1-ab_dom-like"/>
</dbReference>